<comment type="caution">
    <text evidence="1">The sequence shown here is derived from an EMBL/GenBank/DDBJ whole genome shotgun (WGS) entry which is preliminary data.</text>
</comment>
<dbReference type="EMBL" id="MNTG01000025">
    <property type="protein sequence ID" value="OLA38044.1"/>
    <property type="molecule type" value="Genomic_DNA"/>
</dbReference>
<protein>
    <submittedName>
        <fullName evidence="1">Uncharacterized protein</fullName>
    </submittedName>
</protein>
<dbReference type="STRING" id="626940.BHW43_04120"/>
<evidence type="ECO:0000313" key="1">
    <source>
        <dbReference type="EMBL" id="OLA38044.1"/>
    </source>
</evidence>
<evidence type="ECO:0000313" key="2">
    <source>
        <dbReference type="Proteomes" id="UP000186777"/>
    </source>
</evidence>
<dbReference type="Proteomes" id="UP000186777">
    <property type="component" value="Unassembled WGS sequence"/>
</dbReference>
<reference evidence="1 2" key="1">
    <citation type="journal article" date="2016" name="Nat. Biotechnol.">
        <title>Measurement of bacterial replication rates in microbial communities.</title>
        <authorList>
            <person name="Brown C.T."/>
            <person name="Olm M.R."/>
            <person name="Thomas B.C."/>
            <person name="Banfield J.F."/>
        </authorList>
    </citation>
    <scope>NUCLEOTIDE SEQUENCE [LARGE SCALE GENOMIC DNA]</scope>
    <source>
        <strain evidence="1">46_33</strain>
    </source>
</reference>
<organism evidence="1 2">
    <name type="scientific">Phascolarctobacterium succinatutens</name>
    <dbReference type="NCBI Taxonomy" id="626940"/>
    <lineage>
        <taxon>Bacteria</taxon>
        <taxon>Bacillati</taxon>
        <taxon>Bacillota</taxon>
        <taxon>Negativicutes</taxon>
        <taxon>Acidaminococcales</taxon>
        <taxon>Acidaminococcaceae</taxon>
        <taxon>Phascolarctobacterium</taxon>
    </lineage>
</organism>
<name>A0A1Q6R6P0_9FIRM</name>
<proteinExistence type="predicted"/>
<sequence>MNIYVWRHNKTYHSHSMIDEPCVNSEFYLDAIAVVLAHDLEEALTKLAEENKGWRTEDLRQLPCSVYPADKAAVIFSELRGIIPHL</sequence>
<dbReference type="RefSeq" id="WP_021720293.1">
    <property type="nucleotide sequence ID" value="NZ_CAJLOJ010000004.1"/>
</dbReference>
<accession>A0A1Q6R6P0</accession>
<gene>
    <name evidence="1" type="ORF">BHW43_04120</name>
</gene>
<dbReference type="AlphaFoldDB" id="A0A1Q6R6P0"/>